<evidence type="ECO:0000313" key="2">
    <source>
        <dbReference type="EMBL" id="AOO82789.1"/>
    </source>
</evidence>
<sequence>MAHDALFERLWSGAARMEEWTAAVSKGAITQVAENIITVHTTYFCGSVTAIRTDAGLVLIDTAKPDTAAQTLDVVRSWDDSPVHTVIYTHGHIDHTSGITLIDEEADARGRPRPRIVAHRNVRRRMERYEASHGFNSLVQGQQFNKPDYVYPIGQRQPDEVYDDSLSLTIGGEEITLFHGRGETDDASFVWLPKRRVLASGDFVIWVFPNAGNPRKVQRYAADWAVALRRMEELEPEILIPGHGPVIFGKERAAQVLRDGAEALEYLTSETLRLINQGATLDDVLHAVKVPPRYLAKPYLLPKYDDPEFLVRAIYHFYAGWFDGDPAHLKPARTADLAAELARLAGGADKLAERAATLSGEGQTRLAAQLAEFAGAAAPEDARIQGIRAAVLQTCIDGETTLMGKAFFAVYQRDADEKSKA</sequence>
<protein>
    <recommendedName>
        <fullName evidence="1">Metallo-beta-lactamase domain-containing protein</fullName>
    </recommendedName>
</protein>
<dbReference type="Gene3D" id="1.25.40.880">
    <property type="entry name" value="Alkyl sulfatase, dimerisation domain"/>
    <property type="match status" value="1"/>
</dbReference>
<proteinExistence type="predicted"/>
<gene>
    <name evidence="2" type="ORF">BHK69_22230</name>
</gene>
<dbReference type="SMART" id="SM00849">
    <property type="entry name" value="Lactamase_B"/>
    <property type="match status" value="1"/>
</dbReference>
<dbReference type="InterPro" id="IPR052195">
    <property type="entry name" value="Bact_Alkyl/Aryl-Sulfatase"/>
</dbReference>
<dbReference type="InterPro" id="IPR038536">
    <property type="entry name" value="Alkyl/aryl-sulf_dimr_sf"/>
</dbReference>
<dbReference type="InterPro" id="IPR029228">
    <property type="entry name" value="Alkyl_sulf_dimr"/>
</dbReference>
<evidence type="ECO:0000259" key="1">
    <source>
        <dbReference type="SMART" id="SM00849"/>
    </source>
</evidence>
<dbReference type="GO" id="GO:0046983">
    <property type="term" value="F:protein dimerization activity"/>
    <property type="evidence" value="ECO:0007669"/>
    <property type="project" value="InterPro"/>
</dbReference>
<dbReference type="AlphaFoldDB" id="A0A1D7U5X6"/>
<dbReference type="STRING" id="1526658.BHK69_22230"/>
<feature type="domain" description="Metallo-beta-lactamase" evidence="1">
    <location>
        <begin position="45"/>
        <end position="243"/>
    </location>
</feature>
<dbReference type="SUPFAM" id="SSF56281">
    <property type="entry name" value="Metallo-hydrolase/oxidoreductase"/>
    <property type="match status" value="1"/>
</dbReference>
<accession>A0A1D7U5X6</accession>
<dbReference type="Proteomes" id="UP000094969">
    <property type="component" value="Chromosome"/>
</dbReference>
<dbReference type="KEGG" id="bvv:BHK69_22230"/>
<dbReference type="PANTHER" id="PTHR43223">
    <property type="entry name" value="ALKYL/ARYL-SULFATASE"/>
    <property type="match status" value="1"/>
</dbReference>
<dbReference type="Gene3D" id="3.60.15.10">
    <property type="entry name" value="Ribonuclease Z/Hydroxyacylglutathione hydrolase-like"/>
    <property type="match status" value="1"/>
</dbReference>
<dbReference type="PANTHER" id="PTHR43223:SF2">
    <property type="entry name" value="METALLO-BETA-LACTAMASE DOMAIN-CONTAINING PROTEIN"/>
    <property type="match status" value="1"/>
</dbReference>
<dbReference type="Pfam" id="PF14863">
    <property type="entry name" value="Alkyl_sulf_dimr"/>
    <property type="match status" value="1"/>
</dbReference>
<dbReference type="RefSeq" id="WP_069691995.1">
    <property type="nucleotide sequence ID" value="NZ_CP017147.1"/>
</dbReference>
<reference evidence="2 3" key="1">
    <citation type="journal article" date="2015" name="Antonie Van Leeuwenhoek">
        <title>Bosea vaviloviae sp. nov., a new species of slow-growing rhizobia isolated from nodules of the relict species Vavilovia formosa (Stev.) Fed.</title>
        <authorList>
            <person name="Safronova V.I."/>
            <person name="Kuznetsova I.G."/>
            <person name="Sazanova A.L."/>
            <person name="Kimeklis A.K."/>
            <person name="Belimov A.A."/>
            <person name="Andronov E.E."/>
            <person name="Pinaev A.G."/>
            <person name="Chizhevskaya E.P."/>
            <person name="Pukhaev A.R."/>
            <person name="Popov K.P."/>
            <person name="Willems A."/>
            <person name="Tikhonovich I.A."/>
        </authorList>
    </citation>
    <scope>NUCLEOTIDE SEQUENCE [LARGE SCALE GENOMIC DNA]</scope>
    <source>
        <strain evidence="2 3">Vaf18</strain>
    </source>
</reference>
<dbReference type="OrthoDB" id="9815874at2"/>
<organism evidence="2 3">
    <name type="scientific">Bosea vaviloviae</name>
    <dbReference type="NCBI Taxonomy" id="1526658"/>
    <lineage>
        <taxon>Bacteria</taxon>
        <taxon>Pseudomonadati</taxon>
        <taxon>Pseudomonadota</taxon>
        <taxon>Alphaproteobacteria</taxon>
        <taxon>Hyphomicrobiales</taxon>
        <taxon>Boseaceae</taxon>
        <taxon>Bosea</taxon>
    </lineage>
</organism>
<name>A0A1D7U5X6_9HYPH</name>
<dbReference type="InterPro" id="IPR001279">
    <property type="entry name" value="Metallo-B-lactamas"/>
</dbReference>
<dbReference type="Pfam" id="PF00753">
    <property type="entry name" value="Lactamase_B"/>
    <property type="match status" value="1"/>
</dbReference>
<dbReference type="InterPro" id="IPR036866">
    <property type="entry name" value="RibonucZ/Hydroxyglut_hydro"/>
</dbReference>
<dbReference type="EMBL" id="CP017147">
    <property type="protein sequence ID" value="AOO82789.1"/>
    <property type="molecule type" value="Genomic_DNA"/>
</dbReference>
<evidence type="ECO:0000313" key="3">
    <source>
        <dbReference type="Proteomes" id="UP000094969"/>
    </source>
</evidence>
<keyword evidence="3" id="KW-1185">Reference proteome</keyword>